<proteinExistence type="predicted"/>
<keyword evidence="2" id="KW-1185">Reference proteome</keyword>
<name>A0ABM5ZNF4_9PSED</name>
<protein>
    <submittedName>
        <fullName evidence="1">Transposase</fullName>
    </submittedName>
</protein>
<evidence type="ECO:0000313" key="1">
    <source>
        <dbReference type="EMBL" id="AMQ85223.1"/>
    </source>
</evidence>
<organism evidence="1 2">
    <name type="scientific">Pseudomonas glycinae</name>
    <dbReference type="NCBI Taxonomy" id="1785145"/>
    <lineage>
        <taxon>Bacteria</taxon>
        <taxon>Pseudomonadati</taxon>
        <taxon>Pseudomonadota</taxon>
        <taxon>Gammaproteobacteria</taxon>
        <taxon>Pseudomonadales</taxon>
        <taxon>Pseudomonadaceae</taxon>
        <taxon>Pseudomonas</taxon>
    </lineage>
</organism>
<gene>
    <name evidence="1" type="ORF">AWU82_18555</name>
</gene>
<reference evidence="1" key="1">
    <citation type="submission" date="2017-12" db="EMBL/GenBank/DDBJ databases">
        <title>Pseudomonas sp. MS586 complete sequence.</title>
        <authorList>
            <person name="Lu S."/>
            <person name="Deng P."/>
        </authorList>
    </citation>
    <scope>NUCLEOTIDE SEQUENCE</scope>
    <source>
        <strain evidence="1">MS586</strain>
    </source>
</reference>
<dbReference type="EMBL" id="CP014205">
    <property type="protein sequence ID" value="AMQ85223.1"/>
    <property type="molecule type" value="Genomic_DNA"/>
</dbReference>
<dbReference type="Proteomes" id="UP000075187">
    <property type="component" value="Chromosome"/>
</dbReference>
<dbReference type="RefSeq" id="WP_064382386.1">
    <property type="nucleotide sequence ID" value="NZ_CP014205.2"/>
</dbReference>
<sequence length="213" mass="24673">MNIETFIQRMNTYDTECDHNKIIEDLKSLATHRTLLSEYLYQGIQQNGFSVKHMLYNAYAFVLHSNEKYTVRLGFWSPVNSKEEGDTFIYGLNHTHDFEMYCVGYAGDGYTTIKREILDHTPISCGVRPQLGEEHELKLAPGEVLHMKPLYEIHRQLPPQQMSASLSLLIHAPRAQESEEAWCFDENYVPIYPGIAMQEIAFYEKTMSLFNHG</sequence>
<accession>A0ABM5ZNF4</accession>
<evidence type="ECO:0000313" key="2">
    <source>
        <dbReference type="Proteomes" id="UP000075187"/>
    </source>
</evidence>